<protein>
    <submittedName>
        <fullName evidence="7">Nitroreductase family protein</fullName>
    </submittedName>
</protein>
<dbReference type="InterPro" id="IPR000415">
    <property type="entry name" value="Nitroreductase-like"/>
</dbReference>
<dbReference type="InterPro" id="IPR029479">
    <property type="entry name" value="Nitroreductase"/>
</dbReference>
<dbReference type="Gene3D" id="3.40.109.10">
    <property type="entry name" value="NADH Oxidase"/>
    <property type="match status" value="1"/>
</dbReference>
<dbReference type="PIRSF" id="PIRSF005426">
    <property type="entry name" value="Frp"/>
    <property type="match status" value="1"/>
</dbReference>
<keyword evidence="3 5" id="KW-0288">FMN</keyword>
<dbReference type="AlphaFoldDB" id="A0A948RVU0"/>
<keyword evidence="4 5" id="KW-0560">Oxidoreductase</keyword>
<keyword evidence="2 5" id="KW-0285">Flavoprotein</keyword>
<comment type="similarity">
    <text evidence="1 5">Belongs to the flavin oxidoreductase frp family.</text>
</comment>
<evidence type="ECO:0000256" key="3">
    <source>
        <dbReference type="ARBA" id="ARBA00022643"/>
    </source>
</evidence>
<evidence type="ECO:0000256" key="1">
    <source>
        <dbReference type="ARBA" id="ARBA00008366"/>
    </source>
</evidence>
<dbReference type="EMBL" id="JAHJDP010000031">
    <property type="protein sequence ID" value="MBU2690422.1"/>
    <property type="molecule type" value="Genomic_DNA"/>
</dbReference>
<accession>A0A948RVU0</accession>
<name>A0A948RVU0_UNCEI</name>
<evidence type="ECO:0000259" key="6">
    <source>
        <dbReference type="Pfam" id="PF00881"/>
    </source>
</evidence>
<dbReference type="PANTHER" id="PTHR43425:SF2">
    <property type="entry name" value="OXYGEN-INSENSITIVE NADPH NITROREDUCTASE"/>
    <property type="match status" value="1"/>
</dbReference>
<evidence type="ECO:0000313" key="7">
    <source>
        <dbReference type="EMBL" id="MBU2690422.1"/>
    </source>
</evidence>
<sequence length="294" mass="33718">MTSQDNSSKMNETIRLLHERASLRSYDDRAIEPEVMSAILEAGMHAPTGGNLQPYSIIQINKPETLEKLGEMCEQKFIGTAPVNLVFCLDLRRNRRLAEIGVAPYTAQHSFRHFWVAFQDTLIAAQNICTAADALGLGSCYVATILEHIEEICRMCRLPEGVFPIVLLTLGYPKTKPTIRKKFSTDIMVHKETYKDIPDDVLYSAYIEREDNKQLILNEDRLEKIKRVCQRTHGEDYAEKCEEAIKKAGYINPVQNRFGLHYKADEMPQGNLDFLAQLENQGFDWFKEWVPRSD</sequence>
<dbReference type="Proteomes" id="UP000777784">
    <property type="component" value="Unassembled WGS sequence"/>
</dbReference>
<keyword evidence="5" id="KW-0521">NADP</keyword>
<comment type="caution">
    <text evidence="7">The sequence shown here is derived from an EMBL/GenBank/DDBJ whole genome shotgun (WGS) entry which is preliminary data.</text>
</comment>
<organism evidence="7 8">
    <name type="scientific">Eiseniibacteriota bacterium</name>
    <dbReference type="NCBI Taxonomy" id="2212470"/>
    <lineage>
        <taxon>Bacteria</taxon>
        <taxon>Candidatus Eiseniibacteriota</taxon>
    </lineage>
</organism>
<reference evidence="7" key="1">
    <citation type="submission" date="2021-05" db="EMBL/GenBank/DDBJ databases">
        <title>Energy efficiency and biological interactions define the core microbiome of deep oligotrophic groundwater.</title>
        <authorList>
            <person name="Mehrshad M."/>
            <person name="Lopez-Fernandez M."/>
            <person name="Bell E."/>
            <person name="Bernier-Latmani R."/>
            <person name="Bertilsson S."/>
            <person name="Dopson M."/>
        </authorList>
    </citation>
    <scope>NUCLEOTIDE SEQUENCE</scope>
    <source>
        <strain evidence="7">Modern_marine.mb.64</strain>
    </source>
</reference>
<dbReference type="GO" id="GO:0016491">
    <property type="term" value="F:oxidoreductase activity"/>
    <property type="evidence" value="ECO:0007669"/>
    <property type="project" value="UniProtKB-UniRule"/>
</dbReference>
<evidence type="ECO:0000313" key="8">
    <source>
        <dbReference type="Proteomes" id="UP000777784"/>
    </source>
</evidence>
<feature type="domain" description="Nitroreductase" evidence="6">
    <location>
        <begin position="19"/>
        <end position="172"/>
    </location>
</feature>
<evidence type="ECO:0000256" key="4">
    <source>
        <dbReference type="ARBA" id="ARBA00023002"/>
    </source>
</evidence>
<evidence type="ECO:0000256" key="2">
    <source>
        <dbReference type="ARBA" id="ARBA00022630"/>
    </source>
</evidence>
<dbReference type="InterPro" id="IPR016446">
    <property type="entry name" value="Flavin_OxRdtase_Frp"/>
</dbReference>
<evidence type="ECO:0000256" key="5">
    <source>
        <dbReference type="PIRNR" id="PIRNR005426"/>
    </source>
</evidence>
<dbReference type="PANTHER" id="PTHR43425">
    <property type="entry name" value="OXYGEN-INSENSITIVE NADPH NITROREDUCTASE"/>
    <property type="match status" value="1"/>
</dbReference>
<dbReference type="SUPFAM" id="SSF55469">
    <property type="entry name" value="FMN-dependent nitroreductase-like"/>
    <property type="match status" value="1"/>
</dbReference>
<gene>
    <name evidence="7" type="ORF">KJ970_05795</name>
</gene>
<proteinExistence type="inferred from homology"/>
<dbReference type="Pfam" id="PF00881">
    <property type="entry name" value="Nitroreductase"/>
    <property type="match status" value="1"/>
</dbReference>